<reference evidence="2" key="1">
    <citation type="submission" date="2021-01" db="UniProtKB">
        <authorList>
            <consortium name="EnsemblPlants"/>
        </authorList>
    </citation>
    <scope>IDENTIFICATION</scope>
</reference>
<sequence>MPSIMNRIAKESFFGGRSSPAGSQSRKGRNKASVAPAEVEADENLDLFSKNRLSLSLSSSDQSVAASVPLMRLSFGSGKVLKTGLDDLISSAEREKHDYDWLLTPPGTPLDPSSDGHESQATPAPSKKSALIRSQSVSTAKASSRLSVSRSESNPSSRLARSTSVTRSLSNASQFSTYSYSSMMSSSVLNTSSASVSSYIRPSSPSRQSFSTARPSTSSARPMASRSATPSRTSPAPGRASTDRARPSRNSVSSAPSPRIQMPASSHSSSSRSNSRASTPTRRLSMPPSLVSSGMSSVGRATPNGRITASGSCPSSPGPRVRSLPQMDLHLDFPNDIPPNLRISLPDRALSAGRTRPGMASVRANSDTVSSNNSRSKQSSPIARRGRPHLNEHVDHVPMPRKIPLAENTEFRRTVSRKSLDMSARQMDNKAGTGRVTPVSGGKLYPQSMRPAASKHQVPRTSTTSLGDNNTRTKLVGNNWANCDNGRHFSLLYKMTSDLQEPDIFESYRHDASLLEEDLKSTNWLCSFDDKSDYSGLMFDSGLDLLPEPFGPL</sequence>
<dbReference type="PANTHER" id="PTHR31949:SF2">
    <property type="entry name" value="OS05G0480600 PROTEIN"/>
    <property type="match status" value="1"/>
</dbReference>
<dbReference type="PANTHER" id="PTHR31949">
    <property type="entry name" value="GASTRIC MUCIN-LIKE PROTEIN"/>
    <property type="match status" value="1"/>
</dbReference>
<dbReference type="OMA" id="GHASDIH"/>
<dbReference type="Gramene" id="Kaladp0208s0017.1.v1.1">
    <property type="protein sequence ID" value="Kaladp0208s0017.1.v1.1"/>
    <property type="gene ID" value="Kaladp0208s0017.v1.1"/>
</dbReference>
<accession>A0A7N0V9E6</accession>
<protein>
    <submittedName>
        <fullName evidence="2">Uncharacterized protein</fullName>
    </submittedName>
</protein>
<feature type="region of interest" description="Disordered" evidence="1">
    <location>
        <begin position="419"/>
        <end position="471"/>
    </location>
</feature>
<feature type="compositionally biased region" description="Low complexity" evidence="1">
    <location>
        <begin position="370"/>
        <end position="380"/>
    </location>
</feature>
<organism evidence="2 3">
    <name type="scientific">Kalanchoe fedtschenkoi</name>
    <name type="common">Lavender scallops</name>
    <name type="synonym">South American air plant</name>
    <dbReference type="NCBI Taxonomy" id="63787"/>
    <lineage>
        <taxon>Eukaryota</taxon>
        <taxon>Viridiplantae</taxon>
        <taxon>Streptophyta</taxon>
        <taxon>Embryophyta</taxon>
        <taxon>Tracheophyta</taxon>
        <taxon>Spermatophyta</taxon>
        <taxon>Magnoliopsida</taxon>
        <taxon>eudicotyledons</taxon>
        <taxon>Gunneridae</taxon>
        <taxon>Pentapetalae</taxon>
        <taxon>Saxifragales</taxon>
        <taxon>Crassulaceae</taxon>
        <taxon>Kalanchoe</taxon>
    </lineage>
</organism>
<feature type="compositionally biased region" description="Polar residues" evidence="1">
    <location>
        <begin position="159"/>
        <end position="169"/>
    </location>
</feature>
<feature type="compositionally biased region" description="Low complexity" evidence="1">
    <location>
        <begin position="191"/>
        <end position="209"/>
    </location>
</feature>
<dbReference type="AlphaFoldDB" id="A0A7N0V9E6"/>
<feature type="compositionally biased region" description="Low complexity" evidence="1">
    <location>
        <begin position="263"/>
        <end position="283"/>
    </location>
</feature>
<evidence type="ECO:0000313" key="2">
    <source>
        <dbReference type="EnsemblPlants" id="Kaladp0208s0017.1.v1.1"/>
    </source>
</evidence>
<feature type="compositionally biased region" description="Polar residues" evidence="1">
    <location>
        <begin position="305"/>
        <end position="315"/>
    </location>
</feature>
<dbReference type="EnsemblPlants" id="Kaladp0208s0017.1.v1.1">
    <property type="protein sequence ID" value="Kaladp0208s0017.1.v1.1"/>
    <property type="gene ID" value="Kaladp0208s0017.v1.1"/>
</dbReference>
<feature type="region of interest" description="Disordered" evidence="1">
    <location>
        <begin position="191"/>
        <end position="325"/>
    </location>
</feature>
<dbReference type="Proteomes" id="UP000594263">
    <property type="component" value="Unplaced"/>
</dbReference>
<proteinExistence type="predicted"/>
<dbReference type="GO" id="GO:0043622">
    <property type="term" value="P:cortical microtubule organization"/>
    <property type="evidence" value="ECO:0007669"/>
    <property type="project" value="TreeGrafter"/>
</dbReference>
<evidence type="ECO:0000313" key="3">
    <source>
        <dbReference type="Proteomes" id="UP000594263"/>
    </source>
</evidence>
<keyword evidence="3" id="KW-1185">Reference proteome</keyword>
<evidence type="ECO:0000256" key="1">
    <source>
        <dbReference type="SAM" id="MobiDB-lite"/>
    </source>
</evidence>
<feature type="compositionally biased region" description="Polar residues" evidence="1">
    <location>
        <begin position="459"/>
        <end position="471"/>
    </location>
</feature>
<name>A0A7N0V9E6_KALFE</name>
<feature type="region of interest" description="Disordered" evidence="1">
    <location>
        <begin position="351"/>
        <end position="395"/>
    </location>
</feature>
<feature type="region of interest" description="Disordered" evidence="1">
    <location>
        <begin position="98"/>
        <end position="171"/>
    </location>
</feature>
<feature type="compositionally biased region" description="Polar residues" evidence="1">
    <location>
        <begin position="132"/>
        <end position="142"/>
    </location>
</feature>
<feature type="compositionally biased region" description="Polar residues" evidence="1">
    <location>
        <begin position="210"/>
        <end position="234"/>
    </location>
</feature>
<dbReference type="GO" id="GO:0055028">
    <property type="term" value="C:cortical microtubule"/>
    <property type="evidence" value="ECO:0007669"/>
    <property type="project" value="TreeGrafter"/>
</dbReference>
<feature type="region of interest" description="Disordered" evidence="1">
    <location>
        <begin position="1"/>
        <end position="39"/>
    </location>
</feature>
<feature type="compositionally biased region" description="Low complexity" evidence="1">
    <location>
        <begin position="143"/>
        <end position="158"/>
    </location>
</feature>